<protein>
    <submittedName>
        <fullName evidence="7">RNA polymerase sigma-70 factor, ECF subfamily</fullName>
    </submittedName>
</protein>
<dbReference type="SUPFAM" id="SSF88659">
    <property type="entry name" value="Sigma3 and sigma4 domains of RNA polymerase sigma factors"/>
    <property type="match status" value="1"/>
</dbReference>
<keyword evidence="3" id="KW-0731">Sigma factor</keyword>
<dbReference type="GO" id="GO:0006352">
    <property type="term" value="P:DNA-templated transcription initiation"/>
    <property type="evidence" value="ECO:0007669"/>
    <property type="project" value="InterPro"/>
</dbReference>
<dbReference type="EMBL" id="FNCO01000004">
    <property type="protein sequence ID" value="SDH02057.1"/>
    <property type="molecule type" value="Genomic_DNA"/>
</dbReference>
<reference evidence="8" key="1">
    <citation type="submission" date="2016-10" db="EMBL/GenBank/DDBJ databases">
        <authorList>
            <person name="Varghese N."/>
            <person name="Submissions S."/>
        </authorList>
    </citation>
    <scope>NUCLEOTIDE SEQUENCE [LARGE SCALE GENOMIC DNA]</scope>
    <source>
        <strain evidence="8">ATCC 700689</strain>
    </source>
</reference>
<accession>A0A1G7Z096</accession>
<evidence type="ECO:0000313" key="7">
    <source>
        <dbReference type="EMBL" id="SDH02057.1"/>
    </source>
</evidence>
<evidence type="ECO:0000256" key="2">
    <source>
        <dbReference type="ARBA" id="ARBA00023015"/>
    </source>
</evidence>
<dbReference type="InterPro" id="IPR013249">
    <property type="entry name" value="RNA_pol_sigma70_r4_t2"/>
</dbReference>
<dbReference type="InterPro" id="IPR036388">
    <property type="entry name" value="WH-like_DNA-bd_sf"/>
</dbReference>
<dbReference type="AlphaFoldDB" id="A0A1G7Z096"/>
<proteinExistence type="inferred from homology"/>
<dbReference type="InterPro" id="IPR013325">
    <property type="entry name" value="RNA_pol_sigma_r2"/>
</dbReference>
<name>A0A1G7Z096_9PSED</name>
<dbReference type="SUPFAM" id="SSF88946">
    <property type="entry name" value="Sigma2 domain of RNA polymerase sigma factors"/>
    <property type="match status" value="1"/>
</dbReference>
<evidence type="ECO:0000256" key="1">
    <source>
        <dbReference type="ARBA" id="ARBA00010641"/>
    </source>
</evidence>
<dbReference type="NCBIfam" id="TIGR02937">
    <property type="entry name" value="sigma70-ECF"/>
    <property type="match status" value="1"/>
</dbReference>
<evidence type="ECO:0000313" key="8">
    <source>
        <dbReference type="Proteomes" id="UP000182894"/>
    </source>
</evidence>
<dbReference type="RefSeq" id="WP_074752287.1">
    <property type="nucleotide sequence ID" value="NZ_FNCO01000004.1"/>
</dbReference>
<dbReference type="Proteomes" id="UP000182894">
    <property type="component" value="Unassembled WGS sequence"/>
</dbReference>
<dbReference type="InterPro" id="IPR007627">
    <property type="entry name" value="RNA_pol_sigma70_r2"/>
</dbReference>
<dbReference type="Pfam" id="PF08281">
    <property type="entry name" value="Sigma70_r4_2"/>
    <property type="match status" value="1"/>
</dbReference>
<sequence>MNGTAAQPGLTCQHSGDQRGRRRFHVWRVPISSVDADELRQLLAQCSLGNRRAFESLYRKVSGHLFAVALRCMGHRDQAEDVVQEAFVRIWNSASQYDANLSAPMTWMVSITRNKAIDQLRKHREEPLTDEQAQALFDQAPSAHEQMESHRDAKALQHCLDTLEGMQRQSIITAYFHGASHGDLVTQLAAPLGTVKSWIRRGMERLRRCLES</sequence>
<dbReference type="InterPro" id="IPR039425">
    <property type="entry name" value="RNA_pol_sigma-70-like"/>
</dbReference>
<dbReference type="InterPro" id="IPR013324">
    <property type="entry name" value="RNA_pol_sigma_r3/r4-like"/>
</dbReference>
<comment type="similarity">
    <text evidence="1">Belongs to the sigma-70 factor family. ECF subfamily.</text>
</comment>
<keyword evidence="8" id="KW-1185">Reference proteome</keyword>
<dbReference type="GO" id="GO:0003677">
    <property type="term" value="F:DNA binding"/>
    <property type="evidence" value="ECO:0007669"/>
    <property type="project" value="InterPro"/>
</dbReference>
<dbReference type="Gene3D" id="1.10.10.10">
    <property type="entry name" value="Winged helix-like DNA-binding domain superfamily/Winged helix DNA-binding domain"/>
    <property type="match status" value="1"/>
</dbReference>
<feature type="domain" description="RNA polymerase sigma factor 70 region 4 type 2" evidence="6">
    <location>
        <begin position="155"/>
        <end position="206"/>
    </location>
</feature>
<dbReference type="PANTHER" id="PTHR43133">
    <property type="entry name" value="RNA POLYMERASE ECF-TYPE SIGMA FACTO"/>
    <property type="match status" value="1"/>
</dbReference>
<dbReference type="InterPro" id="IPR014284">
    <property type="entry name" value="RNA_pol_sigma-70_dom"/>
</dbReference>
<dbReference type="Pfam" id="PF04542">
    <property type="entry name" value="Sigma70_r2"/>
    <property type="match status" value="1"/>
</dbReference>
<evidence type="ECO:0000256" key="4">
    <source>
        <dbReference type="ARBA" id="ARBA00023163"/>
    </source>
</evidence>
<organism evidence="7 8">
    <name type="scientific">Pseudomonas abietaniphila</name>
    <dbReference type="NCBI Taxonomy" id="89065"/>
    <lineage>
        <taxon>Bacteria</taxon>
        <taxon>Pseudomonadati</taxon>
        <taxon>Pseudomonadota</taxon>
        <taxon>Gammaproteobacteria</taxon>
        <taxon>Pseudomonadales</taxon>
        <taxon>Pseudomonadaceae</taxon>
        <taxon>Pseudomonas</taxon>
    </lineage>
</organism>
<keyword evidence="2" id="KW-0805">Transcription regulation</keyword>
<dbReference type="GO" id="GO:0016987">
    <property type="term" value="F:sigma factor activity"/>
    <property type="evidence" value="ECO:0007669"/>
    <property type="project" value="UniProtKB-KW"/>
</dbReference>
<dbReference type="OrthoDB" id="9784272at2"/>
<dbReference type="Gene3D" id="1.10.1740.10">
    <property type="match status" value="1"/>
</dbReference>
<keyword evidence="4" id="KW-0804">Transcription</keyword>
<evidence type="ECO:0000256" key="3">
    <source>
        <dbReference type="ARBA" id="ARBA00023082"/>
    </source>
</evidence>
<gene>
    <name evidence="7" type="ORF">SAMN05216605_104124</name>
</gene>
<dbReference type="PANTHER" id="PTHR43133:SF62">
    <property type="entry name" value="RNA POLYMERASE SIGMA FACTOR SIGZ"/>
    <property type="match status" value="1"/>
</dbReference>
<evidence type="ECO:0000259" key="6">
    <source>
        <dbReference type="Pfam" id="PF08281"/>
    </source>
</evidence>
<feature type="domain" description="RNA polymerase sigma-70 region 2" evidence="5">
    <location>
        <begin position="57"/>
        <end position="124"/>
    </location>
</feature>
<dbReference type="STRING" id="89065.SAMN05216605_104124"/>
<evidence type="ECO:0000259" key="5">
    <source>
        <dbReference type="Pfam" id="PF04542"/>
    </source>
</evidence>